<dbReference type="InterPro" id="IPR038765">
    <property type="entry name" value="Papain-like_cys_pep_sf"/>
</dbReference>
<dbReference type="GO" id="GO:0005737">
    <property type="term" value="C:cytoplasm"/>
    <property type="evidence" value="ECO:0007669"/>
    <property type="project" value="TreeGrafter"/>
</dbReference>
<dbReference type="InterPro" id="IPR052557">
    <property type="entry name" value="CAP/Cytokinesis_protein"/>
</dbReference>
<dbReference type="EMBL" id="FQWS01000001">
    <property type="protein sequence ID" value="SHG65004.1"/>
    <property type="molecule type" value="Genomic_DNA"/>
</dbReference>
<keyword evidence="4" id="KW-1185">Reference proteome</keyword>
<feature type="chain" id="PRO_5012025143" evidence="1">
    <location>
        <begin position="23"/>
        <end position="338"/>
    </location>
</feature>
<evidence type="ECO:0000256" key="1">
    <source>
        <dbReference type="SAM" id="SignalP"/>
    </source>
</evidence>
<sequence length="338" mass="39291">MVRRFFLLGFLIISLQISSAQSQDFESIDFKKADQLALQNRGAKLDDMPELVYNLTNDLETDVERFRAIYLWVCTNVKNDYGLYAKNKRKRNRFKDDSLKLEAWNEKFAKKIFSTLLRRKRTICTGYAYTVKSLCQLANIDCEIVNGFGKPSSGNPEDLEEPNHSWNAVKLDGKWYLSDPTWASGIQDPETGRFKFNYNDGLFLVSPQLFAINHFPIEQRWFLMDSIPTFDAFVNAPIIYNDAYKLLSNHISPQRLYNEIKRDSSLSIDYELKPNINAENVTLTIDDGNTTYNRLPDTVEQNNNSINIKYKLKKRGFYDIHLRIDDLLIATYVVRVIP</sequence>
<dbReference type="PANTHER" id="PTHR46333:SF2">
    <property type="entry name" value="CYTOKINESIS PROTEIN 3"/>
    <property type="match status" value="1"/>
</dbReference>
<feature type="signal peptide" evidence="1">
    <location>
        <begin position="1"/>
        <end position="22"/>
    </location>
</feature>
<reference evidence="4" key="1">
    <citation type="submission" date="2016-11" db="EMBL/GenBank/DDBJ databases">
        <authorList>
            <person name="Varghese N."/>
            <person name="Submissions S."/>
        </authorList>
    </citation>
    <scope>NUCLEOTIDE SEQUENCE [LARGE SCALE GENOMIC DNA]</scope>
    <source>
        <strain evidence="4">DSM 25330</strain>
    </source>
</reference>
<proteinExistence type="predicted"/>
<gene>
    <name evidence="3" type="ORF">SAMN05444148_0634</name>
</gene>
<dbReference type="OrthoDB" id="9788327at2"/>
<evidence type="ECO:0000313" key="4">
    <source>
        <dbReference type="Proteomes" id="UP000184522"/>
    </source>
</evidence>
<dbReference type="STRING" id="1089305.SAMN05444148_0634"/>
<dbReference type="AlphaFoldDB" id="A0A1M5LIN0"/>
<dbReference type="SUPFAM" id="SSF54001">
    <property type="entry name" value="Cysteine proteinases"/>
    <property type="match status" value="1"/>
</dbReference>
<dbReference type="RefSeq" id="WP_073082918.1">
    <property type="nucleotide sequence ID" value="NZ_FQWS01000001.1"/>
</dbReference>
<protein>
    <submittedName>
        <fullName evidence="3">Transglutaminase-like superfamily protein</fullName>
    </submittedName>
</protein>
<dbReference type="InterPro" id="IPR002931">
    <property type="entry name" value="Transglutaminase-like"/>
</dbReference>
<keyword evidence="1" id="KW-0732">Signal</keyword>
<feature type="domain" description="Transglutaminase-like" evidence="2">
    <location>
        <begin position="116"/>
        <end position="182"/>
    </location>
</feature>
<evidence type="ECO:0000313" key="3">
    <source>
        <dbReference type="EMBL" id="SHG65004.1"/>
    </source>
</evidence>
<evidence type="ECO:0000259" key="2">
    <source>
        <dbReference type="SMART" id="SM00460"/>
    </source>
</evidence>
<dbReference type="SMART" id="SM00460">
    <property type="entry name" value="TGc"/>
    <property type="match status" value="1"/>
</dbReference>
<dbReference type="Gene3D" id="3.10.620.30">
    <property type="match status" value="1"/>
</dbReference>
<name>A0A1M5LIN0_9FLAO</name>
<organism evidence="3 4">
    <name type="scientific">Winogradskyella jejuensis</name>
    <dbReference type="NCBI Taxonomy" id="1089305"/>
    <lineage>
        <taxon>Bacteria</taxon>
        <taxon>Pseudomonadati</taxon>
        <taxon>Bacteroidota</taxon>
        <taxon>Flavobacteriia</taxon>
        <taxon>Flavobacteriales</taxon>
        <taxon>Flavobacteriaceae</taxon>
        <taxon>Winogradskyella</taxon>
    </lineage>
</organism>
<dbReference type="Proteomes" id="UP000184522">
    <property type="component" value="Unassembled WGS sequence"/>
</dbReference>
<dbReference type="PANTHER" id="PTHR46333">
    <property type="entry name" value="CYTOKINESIS PROTEIN 3"/>
    <property type="match status" value="1"/>
</dbReference>
<accession>A0A1M5LIN0</accession>
<dbReference type="Pfam" id="PF01841">
    <property type="entry name" value="Transglut_core"/>
    <property type="match status" value="1"/>
</dbReference>